<dbReference type="EMBL" id="CP014039">
    <property type="protein sequence ID" value="AMG00712.1"/>
    <property type="molecule type" value="Genomic_DNA"/>
</dbReference>
<sequence length="189" mass="22188">MYEIGKRMVKILVFLMSATILLLSTGCNADMFNFFKSKKFQYTLNSEITGRLYLDGKAFTSEVVYLHTAFSNNRYITETMTSEKGYFHFEPTYHYQTFKEPALHESSSYIGIYIFVDGKKHYLLEARFSDVKPYEFISDNLLDLSCEINSDEYHYFFKNRFVENGLDLKVISRCDLKGFSEKILLNKDT</sequence>
<dbReference type="PROSITE" id="PS51257">
    <property type="entry name" value="PROKAR_LIPOPROTEIN"/>
    <property type="match status" value="1"/>
</dbReference>
<organism evidence="2 3">
    <name type="scientific">Vibrio harveyi</name>
    <name type="common">Beneckea harveyi</name>
    <dbReference type="NCBI Taxonomy" id="669"/>
    <lineage>
        <taxon>Bacteria</taxon>
        <taxon>Pseudomonadati</taxon>
        <taxon>Pseudomonadota</taxon>
        <taxon>Gammaproteobacteria</taxon>
        <taxon>Vibrionales</taxon>
        <taxon>Vibrionaceae</taxon>
        <taxon>Vibrio</taxon>
    </lineage>
</organism>
<name>A0ABM5Y4Y3_VIBHA</name>
<gene>
    <name evidence="2" type="ORF">AL538_23840</name>
</gene>
<reference evidence="2" key="1">
    <citation type="submission" date="2018-01" db="EMBL/GenBank/DDBJ databases">
        <title>FDA dAtabase for Regulatory Grade micrObial Sequences (FDA-ARGOS): Supporting development and validation of Infectious Disease Dx tests.</title>
        <authorList>
            <person name="Hoffmann M."/>
            <person name="Allard M."/>
            <person name="Evans P."/>
            <person name="Brown E."/>
            <person name="Tallon L."/>
            <person name="Sadzewicz L."/>
            <person name="Sengamalay N."/>
            <person name="Ott S."/>
            <person name="Godinez A."/>
            <person name="Nagaraj S."/>
            <person name="Vyas G."/>
            <person name="Aluvathingal J."/>
            <person name="Nadendla S."/>
            <person name="Geyer C."/>
            <person name="Sichtig H."/>
        </authorList>
    </citation>
    <scope>NUCLEOTIDE SEQUENCE</scope>
    <source>
        <strain evidence="2">FDAARGOS_107</strain>
    </source>
</reference>
<accession>A0ABM5Y4Y3</accession>
<dbReference type="RefSeq" id="WP_061066388.1">
    <property type="nucleotide sequence ID" value="NZ_CP014039.2"/>
</dbReference>
<dbReference type="Pfam" id="PF20598">
    <property type="entry name" value="DUF6795"/>
    <property type="match status" value="1"/>
</dbReference>
<protein>
    <recommendedName>
        <fullName evidence="1">DUF6795 domain-containing protein</fullName>
    </recommendedName>
</protein>
<proteinExistence type="predicted"/>
<keyword evidence="3" id="KW-1185">Reference proteome</keyword>
<evidence type="ECO:0000313" key="3">
    <source>
        <dbReference type="Proteomes" id="UP000067422"/>
    </source>
</evidence>
<dbReference type="InterPro" id="IPR046474">
    <property type="entry name" value="DUF6795"/>
</dbReference>
<feature type="domain" description="DUF6795" evidence="1">
    <location>
        <begin position="48"/>
        <end position="150"/>
    </location>
</feature>
<evidence type="ECO:0000313" key="2">
    <source>
        <dbReference type="EMBL" id="AMG00712.1"/>
    </source>
</evidence>
<evidence type="ECO:0000259" key="1">
    <source>
        <dbReference type="Pfam" id="PF20598"/>
    </source>
</evidence>
<dbReference type="Proteomes" id="UP000067422">
    <property type="component" value="Chromosome 2"/>
</dbReference>